<accession>A0A0E3T8Z7</accession>
<keyword evidence="1" id="KW-0175">Coiled coil</keyword>
<organism evidence="3 4">
    <name type="scientific">Bovine papular stomatitis virus</name>
    <dbReference type="NCBI Taxonomy" id="129727"/>
    <lineage>
        <taxon>Viruses</taxon>
        <taxon>Varidnaviria</taxon>
        <taxon>Bamfordvirae</taxon>
        <taxon>Nucleocytoviricota</taxon>
        <taxon>Pokkesviricetes</taxon>
        <taxon>Chitovirales</taxon>
        <taxon>Poxviridae</taxon>
        <taxon>Chordopoxvirinae</taxon>
        <taxon>Parapoxvirus</taxon>
        <taxon>Parapoxvirus bovinestomatitis</taxon>
    </lineage>
</organism>
<dbReference type="EMBL" id="KM875472">
    <property type="protein sequence ID" value="AKC03506.1"/>
    <property type="molecule type" value="Genomic_DNA"/>
</dbReference>
<evidence type="ECO:0000313" key="4">
    <source>
        <dbReference type="Proteomes" id="UP000163391"/>
    </source>
</evidence>
<name>A0A0E3T8Z7_9POXV</name>
<evidence type="ECO:0000256" key="2">
    <source>
        <dbReference type="SAM" id="MobiDB-lite"/>
    </source>
</evidence>
<evidence type="ECO:0000313" key="3">
    <source>
        <dbReference type="EMBL" id="AKC03506.1"/>
    </source>
</evidence>
<reference evidence="3 4" key="1">
    <citation type="journal article" date="2015" name="Arch. Virol.">
        <title>Coinfection with multiple strains of bovine papular stomatitis virus.</title>
        <authorList>
            <person name="Huang T."/>
            <person name="Tulman E.R."/>
            <person name="Diel D.G."/>
            <person name="Khatiwada S."/>
            <person name="Sims W."/>
            <person name="Edwards J.F."/>
            <person name="Wen X."/>
            <person name="Kutish G.F."/>
            <person name="Rock D.L."/>
            <person name="Delhon G."/>
        </authorList>
    </citation>
    <scope>NUCLEOTIDE SEQUENCE [LARGE SCALE GENOMIC DNA]</scope>
    <source>
        <strain evidence="3">BV-TX09c1</strain>
    </source>
</reference>
<feature type="coiled-coil region" evidence="1">
    <location>
        <begin position="176"/>
        <end position="210"/>
    </location>
</feature>
<proteinExistence type="predicted"/>
<dbReference type="Proteomes" id="UP000163391">
    <property type="component" value="Segment"/>
</dbReference>
<evidence type="ECO:0000256" key="1">
    <source>
        <dbReference type="SAM" id="Coils"/>
    </source>
</evidence>
<protein>
    <submittedName>
        <fullName evidence="3">Virion core protein</fullName>
    </submittedName>
</protein>
<sequence>MDLRKRFARDLAKTSLVLAEYNSMLFTKCPQAAPAQQPVCPTEEVDSMEKYTVKEMGRYFQQRLKSSSDCFARPDGRNPLAPPPCASPRASCAPPPVCPAAEAPVCPVQAQTCPPAPPLPCADRPVPAARPSLGQQAPPPYPADNCPSVTVAKAPESSPVLETRIPDKVTESASDRVNIKRELENIAESVRDLSAESSNLTNDIEQAKNATQTAIDDLRRLLSRSMDSGNATSAVDRVDNASSS</sequence>
<gene>
    <name evidence="3" type="ORF">BVTX09c1_080</name>
</gene>
<feature type="region of interest" description="Disordered" evidence="2">
    <location>
        <begin position="224"/>
        <end position="244"/>
    </location>
</feature>